<reference evidence="2 3" key="1">
    <citation type="submission" date="2020-09" db="EMBL/GenBank/DDBJ databases">
        <title>De no assembly of potato wild relative species, Solanum commersonii.</title>
        <authorList>
            <person name="Cho K."/>
        </authorList>
    </citation>
    <scope>NUCLEOTIDE SEQUENCE [LARGE SCALE GENOMIC DNA]</scope>
    <source>
        <strain evidence="2">LZ3.2</strain>
        <tissue evidence="2">Leaf</tissue>
    </source>
</reference>
<accession>A0A9J5XUC5</accession>
<feature type="compositionally biased region" description="Basic and acidic residues" evidence="1">
    <location>
        <begin position="51"/>
        <end position="64"/>
    </location>
</feature>
<comment type="caution">
    <text evidence="2">The sequence shown here is derived from an EMBL/GenBank/DDBJ whole genome shotgun (WGS) entry which is preliminary data.</text>
</comment>
<feature type="region of interest" description="Disordered" evidence="1">
    <location>
        <begin position="44"/>
        <end position="79"/>
    </location>
</feature>
<dbReference type="Proteomes" id="UP000824120">
    <property type="component" value="Chromosome 8"/>
</dbReference>
<organism evidence="2 3">
    <name type="scientific">Solanum commersonii</name>
    <name type="common">Commerson's wild potato</name>
    <name type="synonym">Commerson's nightshade</name>
    <dbReference type="NCBI Taxonomy" id="4109"/>
    <lineage>
        <taxon>Eukaryota</taxon>
        <taxon>Viridiplantae</taxon>
        <taxon>Streptophyta</taxon>
        <taxon>Embryophyta</taxon>
        <taxon>Tracheophyta</taxon>
        <taxon>Spermatophyta</taxon>
        <taxon>Magnoliopsida</taxon>
        <taxon>eudicotyledons</taxon>
        <taxon>Gunneridae</taxon>
        <taxon>Pentapetalae</taxon>
        <taxon>asterids</taxon>
        <taxon>lamiids</taxon>
        <taxon>Solanales</taxon>
        <taxon>Solanaceae</taxon>
        <taxon>Solanoideae</taxon>
        <taxon>Solaneae</taxon>
        <taxon>Solanum</taxon>
    </lineage>
</organism>
<sequence length="102" mass="11238">MPENCGLCMTVTGSKPNLSCTRVNFVFGGCKAEFKKLGQDVLSLEGNDQVGEEREKSVNSREAPRSSFMSPNDPKHEDAEGWCKTMMNYTKGRIAELIGDSD</sequence>
<evidence type="ECO:0000313" key="3">
    <source>
        <dbReference type="Proteomes" id="UP000824120"/>
    </source>
</evidence>
<keyword evidence="3" id="KW-1185">Reference proteome</keyword>
<dbReference type="AlphaFoldDB" id="A0A9J5XUC5"/>
<proteinExistence type="predicted"/>
<name>A0A9J5XUC5_SOLCO</name>
<protein>
    <submittedName>
        <fullName evidence="2">Uncharacterized protein</fullName>
    </submittedName>
</protein>
<dbReference type="EMBL" id="JACXVP010000008">
    <property type="protein sequence ID" value="KAG5591338.1"/>
    <property type="molecule type" value="Genomic_DNA"/>
</dbReference>
<evidence type="ECO:0000313" key="2">
    <source>
        <dbReference type="EMBL" id="KAG5591338.1"/>
    </source>
</evidence>
<gene>
    <name evidence="2" type="ORF">H5410_041852</name>
</gene>
<evidence type="ECO:0000256" key="1">
    <source>
        <dbReference type="SAM" id="MobiDB-lite"/>
    </source>
</evidence>